<accession>A0A067PFX7</accession>
<dbReference type="InParanoid" id="A0A067PFX7"/>
<feature type="region of interest" description="Disordered" evidence="1">
    <location>
        <begin position="55"/>
        <end position="108"/>
    </location>
</feature>
<protein>
    <submittedName>
        <fullName evidence="2">Uncharacterized protein</fullName>
    </submittedName>
</protein>
<dbReference type="EMBL" id="KL197732">
    <property type="protein sequence ID" value="KDQ53694.1"/>
    <property type="molecule type" value="Genomic_DNA"/>
</dbReference>
<sequence length="108" mass="11253">MTSNKPMPHTPLGLSAHTLSLQPSLLTGTTLAWAREGIGSVGGPKSEVSAIWVLPTPAPTHPNHSPPLKTVREPHHHLPLQTKPLNPSNANPSPPPLLTPTQAASVAA</sequence>
<evidence type="ECO:0000256" key="1">
    <source>
        <dbReference type="SAM" id="MobiDB-lite"/>
    </source>
</evidence>
<name>A0A067PFX7_9AGAM</name>
<feature type="compositionally biased region" description="Low complexity" evidence="1">
    <location>
        <begin position="99"/>
        <end position="108"/>
    </location>
</feature>
<proteinExistence type="predicted"/>
<evidence type="ECO:0000313" key="2">
    <source>
        <dbReference type="EMBL" id="KDQ53694.1"/>
    </source>
</evidence>
<dbReference type="AlphaFoldDB" id="A0A067PFX7"/>
<reference evidence="3" key="1">
    <citation type="journal article" date="2014" name="Proc. Natl. Acad. Sci. U.S.A.">
        <title>Extensive sampling of basidiomycete genomes demonstrates inadequacy of the white-rot/brown-rot paradigm for wood decay fungi.</title>
        <authorList>
            <person name="Riley R."/>
            <person name="Salamov A.A."/>
            <person name="Brown D.W."/>
            <person name="Nagy L.G."/>
            <person name="Floudas D."/>
            <person name="Held B.W."/>
            <person name="Levasseur A."/>
            <person name="Lombard V."/>
            <person name="Morin E."/>
            <person name="Otillar R."/>
            <person name="Lindquist E.A."/>
            <person name="Sun H."/>
            <person name="LaButti K.M."/>
            <person name="Schmutz J."/>
            <person name="Jabbour D."/>
            <person name="Luo H."/>
            <person name="Baker S.E."/>
            <person name="Pisabarro A.G."/>
            <person name="Walton J.D."/>
            <person name="Blanchette R.A."/>
            <person name="Henrissat B."/>
            <person name="Martin F."/>
            <person name="Cullen D."/>
            <person name="Hibbett D.S."/>
            <person name="Grigoriev I.V."/>
        </authorList>
    </citation>
    <scope>NUCLEOTIDE SEQUENCE [LARGE SCALE GENOMIC DNA]</scope>
    <source>
        <strain evidence="3">MUCL 33604</strain>
    </source>
</reference>
<dbReference type="HOGENOM" id="CLU_2197349_0_0_1"/>
<keyword evidence="3" id="KW-1185">Reference proteome</keyword>
<gene>
    <name evidence="2" type="ORF">JAAARDRAFT_197152</name>
</gene>
<dbReference type="Proteomes" id="UP000027265">
    <property type="component" value="Unassembled WGS sequence"/>
</dbReference>
<evidence type="ECO:0000313" key="3">
    <source>
        <dbReference type="Proteomes" id="UP000027265"/>
    </source>
</evidence>
<organism evidence="2 3">
    <name type="scientific">Jaapia argillacea MUCL 33604</name>
    <dbReference type="NCBI Taxonomy" id="933084"/>
    <lineage>
        <taxon>Eukaryota</taxon>
        <taxon>Fungi</taxon>
        <taxon>Dikarya</taxon>
        <taxon>Basidiomycota</taxon>
        <taxon>Agaricomycotina</taxon>
        <taxon>Agaricomycetes</taxon>
        <taxon>Agaricomycetidae</taxon>
        <taxon>Jaapiales</taxon>
        <taxon>Jaapiaceae</taxon>
        <taxon>Jaapia</taxon>
    </lineage>
</organism>